<dbReference type="Gramene" id="TVU40524">
    <property type="protein sequence ID" value="TVU40524"/>
    <property type="gene ID" value="EJB05_13991"/>
</dbReference>
<name>A0A5J9VYU7_9POAL</name>
<sequence length="95" mass="10490">MASQIESHRTGTEVVEGDVICKKKSVELQEELGLPSPRACYHWRTPKSLDITATRGSCVTYGVTNQTLFTAHNLFPTIWGAELENTNILDVGMVP</sequence>
<reference evidence="1 2" key="1">
    <citation type="journal article" date="2019" name="Sci. Rep.">
        <title>A high-quality genome of Eragrostis curvula grass provides insights into Poaceae evolution and supports new strategies to enhance forage quality.</title>
        <authorList>
            <person name="Carballo J."/>
            <person name="Santos B.A.C.M."/>
            <person name="Zappacosta D."/>
            <person name="Garbus I."/>
            <person name="Selva J.P."/>
            <person name="Gallo C.A."/>
            <person name="Diaz A."/>
            <person name="Albertini E."/>
            <person name="Caccamo M."/>
            <person name="Echenique V."/>
        </authorList>
    </citation>
    <scope>NUCLEOTIDE SEQUENCE [LARGE SCALE GENOMIC DNA]</scope>
    <source>
        <strain evidence="2">cv. Victoria</strain>
        <tissue evidence="1">Leaf</tissue>
    </source>
</reference>
<evidence type="ECO:0000313" key="2">
    <source>
        <dbReference type="Proteomes" id="UP000324897"/>
    </source>
</evidence>
<dbReference type="OrthoDB" id="10513223at2759"/>
<protein>
    <submittedName>
        <fullName evidence="1">Uncharacterized protein</fullName>
    </submittedName>
</protein>
<organism evidence="1 2">
    <name type="scientific">Eragrostis curvula</name>
    <name type="common">weeping love grass</name>
    <dbReference type="NCBI Taxonomy" id="38414"/>
    <lineage>
        <taxon>Eukaryota</taxon>
        <taxon>Viridiplantae</taxon>
        <taxon>Streptophyta</taxon>
        <taxon>Embryophyta</taxon>
        <taxon>Tracheophyta</taxon>
        <taxon>Spermatophyta</taxon>
        <taxon>Magnoliopsida</taxon>
        <taxon>Liliopsida</taxon>
        <taxon>Poales</taxon>
        <taxon>Poaceae</taxon>
        <taxon>PACMAD clade</taxon>
        <taxon>Chloridoideae</taxon>
        <taxon>Eragrostideae</taxon>
        <taxon>Eragrostidinae</taxon>
        <taxon>Eragrostis</taxon>
    </lineage>
</organism>
<feature type="non-terminal residue" evidence="1">
    <location>
        <position position="1"/>
    </location>
</feature>
<gene>
    <name evidence="1" type="ORF">EJB05_13991</name>
</gene>
<dbReference type="Proteomes" id="UP000324897">
    <property type="component" value="Chromosome 4"/>
</dbReference>
<evidence type="ECO:0000313" key="1">
    <source>
        <dbReference type="EMBL" id="TVU40524.1"/>
    </source>
</evidence>
<dbReference type="AlphaFoldDB" id="A0A5J9VYU7"/>
<keyword evidence="2" id="KW-1185">Reference proteome</keyword>
<accession>A0A5J9VYU7</accession>
<comment type="caution">
    <text evidence="1">The sequence shown here is derived from an EMBL/GenBank/DDBJ whole genome shotgun (WGS) entry which is preliminary data.</text>
</comment>
<proteinExistence type="predicted"/>
<dbReference type="EMBL" id="RWGY01000007">
    <property type="protein sequence ID" value="TVU40524.1"/>
    <property type="molecule type" value="Genomic_DNA"/>
</dbReference>